<dbReference type="PANTHER" id="PTHR48022">
    <property type="entry name" value="PLASTIDIC GLUCOSE TRANSPORTER 4"/>
    <property type="match status" value="1"/>
</dbReference>
<evidence type="ECO:0000256" key="4">
    <source>
        <dbReference type="ARBA" id="ARBA00022692"/>
    </source>
</evidence>
<feature type="transmembrane region" description="Helical" evidence="8">
    <location>
        <begin position="415"/>
        <end position="435"/>
    </location>
</feature>
<dbReference type="NCBIfam" id="TIGR00879">
    <property type="entry name" value="SP"/>
    <property type="match status" value="1"/>
</dbReference>
<feature type="transmembrane region" description="Helical" evidence="8">
    <location>
        <begin position="166"/>
        <end position="184"/>
    </location>
</feature>
<gene>
    <name evidence="10" type="ORF">BDV29DRAFT_190855</name>
</gene>
<feature type="transmembrane region" description="Helical" evidence="8">
    <location>
        <begin position="196"/>
        <end position="216"/>
    </location>
</feature>
<dbReference type="InterPro" id="IPR020846">
    <property type="entry name" value="MFS_dom"/>
</dbReference>
<dbReference type="Pfam" id="PF00083">
    <property type="entry name" value="Sugar_tr"/>
    <property type="match status" value="1"/>
</dbReference>
<evidence type="ECO:0000256" key="3">
    <source>
        <dbReference type="ARBA" id="ARBA00022448"/>
    </source>
</evidence>
<reference evidence="10 11" key="1">
    <citation type="submission" date="2019-04" db="EMBL/GenBank/DDBJ databases">
        <title>Friends and foes A comparative genomics study of 23 Aspergillus species from section Flavi.</title>
        <authorList>
            <consortium name="DOE Joint Genome Institute"/>
            <person name="Kjaerbolling I."/>
            <person name="Vesth T."/>
            <person name="Frisvad J.C."/>
            <person name="Nybo J.L."/>
            <person name="Theobald S."/>
            <person name="Kildgaard S."/>
            <person name="Isbrandt T."/>
            <person name="Kuo A."/>
            <person name="Sato A."/>
            <person name="Lyhne E.K."/>
            <person name="Kogle M.E."/>
            <person name="Wiebenga A."/>
            <person name="Kun R.S."/>
            <person name="Lubbers R.J."/>
            <person name="Makela M.R."/>
            <person name="Barry K."/>
            <person name="Chovatia M."/>
            <person name="Clum A."/>
            <person name="Daum C."/>
            <person name="Haridas S."/>
            <person name="He G."/>
            <person name="LaButti K."/>
            <person name="Lipzen A."/>
            <person name="Mondo S."/>
            <person name="Riley R."/>
            <person name="Salamov A."/>
            <person name="Simmons B.A."/>
            <person name="Magnuson J.K."/>
            <person name="Henrissat B."/>
            <person name="Mortensen U.H."/>
            <person name="Larsen T.O."/>
            <person name="Devries R.P."/>
            <person name="Grigoriev I.V."/>
            <person name="Machida M."/>
            <person name="Baker S.E."/>
            <person name="Andersen M.R."/>
        </authorList>
    </citation>
    <scope>NUCLEOTIDE SEQUENCE [LARGE SCALE GENOMIC DNA]</scope>
    <source>
        <strain evidence="10 11">CBS 151.66</strain>
    </source>
</reference>
<dbReference type="AlphaFoldDB" id="A0A5N5X1F2"/>
<dbReference type="InterPro" id="IPR050360">
    <property type="entry name" value="MFS_Sugar_Transporters"/>
</dbReference>
<dbReference type="PROSITE" id="PS00216">
    <property type="entry name" value="SUGAR_TRANSPORT_1"/>
    <property type="match status" value="1"/>
</dbReference>
<dbReference type="InterPro" id="IPR005828">
    <property type="entry name" value="MFS_sugar_transport-like"/>
</dbReference>
<evidence type="ECO:0000256" key="1">
    <source>
        <dbReference type="ARBA" id="ARBA00004141"/>
    </source>
</evidence>
<accession>A0A5N5X1F2</accession>
<evidence type="ECO:0000256" key="7">
    <source>
        <dbReference type="RuleBase" id="RU003346"/>
    </source>
</evidence>
<dbReference type="Proteomes" id="UP000326565">
    <property type="component" value="Unassembled WGS sequence"/>
</dbReference>
<proteinExistence type="inferred from homology"/>
<evidence type="ECO:0000313" key="10">
    <source>
        <dbReference type="EMBL" id="KAB8074613.1"/>
    </source>
</evidence>
<dbReference type="SUPFAM" id="SSF103473">
    <property type="entry name" value="MFS general substrate transporter"/>
    <property type="match status" value="1"/>
</dbReference>
<dbReference type="PROSITE" id="PS50850">
    <property type="entry name" value="MFS"/>
    <property type="match status" value="1"/>
</dbReference>
<dbReference type="OrthoDB" id="6133115at2759"/>
<comment type="subcellular location">
    <subcellularLocation>
        <location evidence="1">Membrane</location>
        <topology evidence="1">Multi-pass membrane protein</topology>
    </subcellularLocation>
</comment>
<feature type="transmembrane region" description="Helical" evidence="8">
    <location>
        <begin position="356"/>
        <end position="376"/>
    </location>
</feature>
<dbReference type="EMBL" id="ML732207">
    <property type="protein sequence ID" value="KAB8074613.1"/>
    <property type="molecule type" value="Genomic_DNA"/>
</dbReference>
<dbReference type="GO" id="GO:0016020">
    <property type="term" value="C:membrane"/>
    <property type="evidence" value="ECO:0007669"/>
    <property type="project" value="UniProtKB-SubCell"/>
</dbReference>
<feature type="transmembrane region" description="Helical" evidence="8">
    <location>
        <begin position="456"/>
        <end position="473"/>
    </location>
</feature>
<evidence type="ECO:0000256" key="2">
    <source>
        <dbReference type="ARBA" id="ARBA00010992"/>
    </source>
</evidence>
<dbReference type="FunFam" id="1.20.1250.20:FF:000217">
    <property type="entry name" value="MFS lactose permease, putative"/>
    <property type="match status" value="1"/>
</dbReference>
<name>A0A5N5X1F2_9EURO</name>
<feature type="transmembrane region" description="Helical" evidence="8">
    <location>
        <begin position="385"/>
        <end position="403"/>
    </location>
</feature>
<keyword evidence="3 7" id="KW-0813">Transport</keyword>
<sequence>MSKEEVARHEIVAEANPNHPIVAEGTGKTAGNEGAKQKEVYNAELYAAIQESNIQKWSKSSIHLYWCVFIAFCCACANGYDGSLMGSITVMPHFKETMGSENDGWQVSVMTSLYSVGSIVTTPFAAAVSDRWGRRAGMSCGAVGIILGSIIAASAFSLAQVTVGRLVLGSGIQFMTVAAPAYSMEIAPPQWRGRCTGFYNCGWFGGSIPAALVTFGCQYIDNNWSWRVPFIGQCVACIIVLTSVWFIPESPRYLFAVGREQEAIDFLTKYHGSGNPQSRLVQLEVEEIRDSIRQELQDKHIPWWDFRCLFNTHESRWRSSQVLMMGVFGQFSGNGLGYFNALIFSELGVESTAQQLGYNVLNSVLSAIGAGTAVSLTDRMPRRPVLIYGTFASACMLAINGGANRAFGMDNNNVSAGQAALAFYFLFNVVYSFTYTPLQGVVPVEALDNTRRAKGLAFYGFLTGCLGFVNTFATPIANRNIGLNYIWVFVGWDCVEAVLWWLFGVEAQGRTLEELEWVYTQPNPVKASQRVDRVVQQADGTVTEKIVEHDA</sequence>
<feature type="domain" description="Major facilitator superfamily (MFS) profile" evidence="9">
    <location>
        <begin position="67"/>
        <end position="508"/>
    </location>
</feature>
<comment type="similarity">
    <text evidence="2 7">Belongs to the major facilitator superfamily. Sugar transporter (TC 2.A.1.1) family.</text>
</comment>
<evidence type="ECO:0000259" key="9">
    <source>
        <dbReference type="PROSITE" id="PS50850"/>
    </source>
</evidence>
<evidence type="ECO:0000256" key="8">
    <source>
        <dbReference type="SAM" id="Phobius"/>
    </source>
</evidence>
<keyword evidence="4 8" id="KW-0812">Transmembrane</keyword>
<evidence type="ECO:0000256" key="6">
    <source>
        <dbReference type="ARBA" id="ARBA00023136"/>
    </source>
</evidence>
<dbReference type="GO" id="GO:0005351">
    <property type="term" value="F:carbohydrate:proton symporter activity"/>
    <property type="evidence" value="ECO:0007669"/>
    <property type="project" value="TreeGrafter"/>
</dbReference>
<feature type="transmembrane region" description="Helical" evidence="8">
    <location>
        <begin position="105"/>
        <end position="128"/>
    </location>
</feature>
<dbReference type="PANTHER" id="PTHR48022:SF36">
    <property type="entry name" value="LACTOSE PERMEASE, PUTATIVE (AFU_ORTHOLOGUE AFUA_1G17310)-RELATED"/>
    <property type="match status" value="1"/>
</dbReference>
<dbReference type="InterPro" id="IPR003663">
    <property type="entry name" value="Sugar/inositol_transpt"/>
</dbReference>
<feature type="transmembrane region" description="Helical" evidence="8">
    <location>
        <begin position="485"/>
        <end position="503"/>
    </location>
</feature>
<evidence type="ECO:0000313" key="11">
    <source>
        <dbReference type="Proteomes" id="UP000326565"/>
    </source>
</evidence>
<keyword evidence="6 8" id="KW-0472">Membrane</keyword>
<protein>
    <submittedName>
        <fullName evidence="10">General substrate transporter</fullName>
    </submittedName>
</protein>
<dbReference type="InterPro" id="IPR036259">
    <property type="entry name" value="MFS_trans_sf"/>
</dbReference>
<keyword evidence="5 8" id="KW-1133">Transmembrane helix</keyword>
<feature type="transmembrane region" description="Helical" evidence="8">
    <location>
        <begin position="140"/>
        <end position="160"/>
    </location>
</feature>
<organism evidence="10 11">
    <name type="scientific">Aspergillus leporis</name>
    <dbReference type="NCBI Taxonomy" id="41062"/>
    <lineage>
        <taxon>Eukaryota</taxon>
        <taxon>Fungi</taxon>
        <taxon>Dikarya</taxon>
        <taxon>Ascomycota</taxon>
        <taxon>Pezizomycotina</taxon>
        <taxon>Eurotiomycetes</taxon>
        <taxon>Eurotiomycetidae</taxon>
        <taxon>Eurotiales</taxon>
        <taxon>Aspergillaceae</taxon>
        <taxon>Aspergillus</taxon>
        <taxon>Aspergillus subgen. Circumdati</taxon>
    </lineage>
</organism>
<feature type="transmembrane region" description="Helical" evidence="8">
    <location>
        <begin position="64"/>
        <end position="85"/>
    </location>
</feature>
<keyword evidence="11" id="KW-1185">Reference proteome</keyword>
<evidence type="ECO:0000256" key="5">
    <source>
        <dbReference type="ARBA" id="ARBA00022989"/>
    </source>
</evidence>
<feature type="transmembrane region" description="Helical" evidence="8">
    <location>
        <begin position="322"/>
        <end position="344"/>
    </location>
</feature>
<dbReference type="InterPro" id="IPR005829">
    <property type="entry name" value="Sugar_transporter_CS"/>
</dbReference>
<feature type="transmembrane region" description="Helical" evidence="8">
    <location>
        <begin position="228"/>
        <end position="247"/>
    </location>
</feature>
<dbReference type="Gene3D" id="1.20.1250.20">
    <property type="entry name" value="MFS general substrate transporter like domains"/>
    <property type="match status" value="1"/>
</dbReference>